<gene>
    <name evidence="1" type="ORF">ACTOB_000586</name>
</gene>
<reference evidence="1 2" key="1">
    <citation type="submission" date="2023-06" db="EMBL/GenBank/DDBJ databases">
        <authorList>
            <person name="Yushchuk O."/>
            <person name="Binda E."/>
            <person name="Ruckert-Reed C."/>
            <person name="Fedorenko V."/>
            <person name="Kalinowski J."/>
            <person name="Marinelli F."/>
        </authorList>
    </citation>
    <scope>NUCLEOTIDE SEQUENCE [LARGE SCALE GENOMIC DNA]</scope>
    <source>
        <strain evidence="1 2">NRRL 3884</strain>
    </source>
</reference>
<dbReference type="EMBL" id="CP126980">
    <property type="protein sequence ID" value="WIM97092.1"/>
    <property type="molecule type" value="Genomic_DNA"/>
</dbReference>
<dbReference type="RefSeq" id="WP_284918445.1">
    <property type="nucleotide sequence ID" value="NZ_CP126980.1"/>
</dbReference>
<dbReference type="Gene3D" id="3.30.950.30">
    <property type="entry name" value="Schlafen, AAA domain"/>
    <property type="match status" value="1"/>
</dbReference>
<protein>
    <recommendedName>
        <fullName evidence="3">ATP-dependent DNA ligase family profile domain-containing protein</fullName>
    </recommendedName>
</protein>
<dbReference type="InterPro" id="IPR038461">
    <property type="entry name" value="Schlafen_AlbA_2_dom_sf"/>
</dbReference>
<keyword evidence="2" id="KW-1185">Reference proteome</keyword>
<evidence type="ECO:0008006" key="3">
    <source>
        <dbReference type="Google" id="ProtNLM"/>
    </source>
</evidence>
<dbReference type="Proteomes" id="UP001240150">
    <property type="component" value="Chromosome"/>
</dbReference>
<accession>A0ABY8WJP5</accession>
<sequence>MRLSWDETSNKIVTEDGAAIGELRNIEDYDIPSEAVADVSLREWKQLFREVLTKRGEVVSPAIWRRDKKFIFVDDLESGKVEVSIDAHGPQWDLDQVKRTIEALCLASNDELHEIVYQEEYWIFHLVCDPDDRTTEQLFALQGACADLLKLPDGPGLEALTHAESVHRMVLAGGGVAIVGLRESSWLEVKSRAYNSAVFADEIELAQDVARFANGSESALLLLGYRTSKRDGVDRITKICPLRIEESLCSRYQQLLDRRVYPPLEGLKIDYVAAGSGGLLAILIPRQPEAAKPYLVHGAIIDGKNEGSFISIIQRRDEGSRPMSPMEIHALLSAGRSALRGTFGS</sequence>
<evidence type="ECO:0000313" key="2">
    <source>
        <dbReference type="Proteomes" id="UP001240150"/>
    </source>
</evidence>
<proteinExistence type="predicted"/>
<organism evidence="1 2">
    <name type="scientific">Actinoplanes oblitus</name>
    <dbReference type="NCBI Taxonomy" id="3040509"/>
    <lineage>
        <taxon>Bacteria</taxon>
        <taxon>Bacillati</taxon>
        <taxon>Actinomycetota</taxon>
        <taxon>Actinomycetes</taxon>
        <taxon>Micromonosporales</taxon>
        <taxon>Micromonosporaceae</taxon>
        <taxon>Actinoplanes</taxon>
    </lineage>
</organism>
<evidence type="ECO:0000313" key="1">
    <source>
        <dbReference type="EMBL" id="WIM97092.1"/>
    </source>
</evidence>
<name>A0ABY8WJP5_9ACTN</name>